<reference evidence="1" key="1">
    <citation type="submission" date="2022-10" db="EMBL/GenBank/DDBJ databases">
        <title>The complete genomes of actinobacterial strains from the NBC collection.</title>
        <authorList>
            <person name="Joergensen T.S."/>
            <person name="Alvarez Arevalo M."/>
            <person name="Sterndorff E.B."/>
            <person name="Faurdal D."/>
            <person name="Vuksanovic O."/>
            <person name="Mourched A.-S."/>
            <person name="Charusanti P."/>
            <person name="Shaw S."/>
            <person name="Blin K."/>
            <person name="Weber T."/>
        </authorList>
    </citation>
    <scope>NUCLEOTIDE SEQUENCE</scope>
    <source>
        <strain evidence="1">NBC_01393</strain>
    </source>
</reference>
<dbReference type="EMBL" id="CP109546">
    <property type="protein sequence ID" value="WTZ13260.1"/>
    <property type="molecule type" value="Genomic_DNA"/>
</dbReference>
<evidence type="ECO:0000313" key="1">
    <source>
        <dbReference type="EMBL" id="WTZ13260.1"/>
    </source>
</evidence>
<organism evidence="1">
    <name type="scientific">Streptomyces sp. NBC_01393</name>
    <dbReference type="NCBI Taxonomy" id="2903851"/>
    <lineage>
        <taxon>Bacteria</taxon>
        <taxon>Bacillati</taxon>
        <taxon>Actinomycetota</taxon>
        <taxon>Actinomycetes</taxon>
        <taxon>Kitasatosporales</taxon>
        <taxon>Streptomycetaceae</taxon>
        <taxon>Streptomyces</taxon>
    </lineage>
</organism>
<name>A0AAU3I5Y9_9ACTN</name>
<protein>
    <submittedName>
        <fullName evidence="1">Uncharacterized protein</fullName>
    </submittedName>
</protein>
<sequence length="79" mass="9162">MANDFEVRTAEDVTDELLELVQNIVGGWYDEGRIDWEDVWDRLEKQTLDDGRGIDMGEDLGSPAILKIKREIRKWRALG</sequence>
<proteinExistence type="predicted"/>
<gene>
    <name evidence="1" type="ORF">OG699_38015</name>
</gene>
<accession>A0AAU3I5Y9</accession>
<dbReference type="AlphaFoldDB" id="A0AAU3I5Y9"/>